<proteinExistence type="predicted"/>
<dbReference type="EMBL" id="BGZK01000260">
    <property type="protein sequence ID" value="GBP32464.1"/>
    <property type="molecule type" value="Genomic_DNA"/>
</dbReference>
<evidence type="ECO:0000313" key="2">
    <source>
        <dbReference type="Proteomes" id="UP000299102"/>
    </source>
</evidence>
<sequence length="69" mass="7203">MGRKFTMSSAPVKMYVTASVGPAEISRRGARDRKRAAAGGCDVTAPPCALRPARRPPPCALPPCYSATA</sequence>
<reference evidence="1 2" key="1">
    <citation type="journal article" date="2019" name="Commun. Biol.">
        <title>The bagworm genome reveals a unique fibroin gene that provides high tensile strength.</title>
        <authorList>
            <person name="Kono N."/>
            <person name="Nakamura H."/>
            <person name="Ohtoshi R."/>
            <person name="Tomita M."/>
            <person name="Numata K."/>
            <person name="Arakawa K."/>
        </authorList>
    </citation>
    <scope>NUCLEOTIDE SEQUENCE [LARGE SCALE GENOMIC DNA]</scope>
</reference>
<organism evidence="1 2">
    <name type="scientific">Eumeta variegata</name>
    <name type="common">Bagworm moth</name>
    <name type="synonym">Eumeta japonica</name>
    <dbReference type="NCBI Taxonomy" id="151549"/>
    <lineage>
        <taxon>Eukaryota</taxon>
        <taxon>Metazoa</taxon>
        <taxon>Ecdysozoa</taxon>
        <taxon>Arthropoda</taxon>
        <taxon>Hexapoda</taxon>
        <taxon>Insecta</taxon>
        <taxon>Pterygota</taxon>
        <taxon>Neoptera</taxon>
        <taxon>Endopterygota</taxon>
        <taxon>Lepidoptera</taxon>
        <taxon>Glossata</taxon>
        <taxon>Ditrysia</taxon>
        <taxon>Tineoidea</taxon>
        <taxon>Psychidae</taxon>
        <taxon>Oiketicinae</taxon>
        <taxon>Eumeta</taxon>
    </lineage>
</organism>
<name>A0A4C1V2Z4_EUMVA</name>
<gene>
    <name evidence="1" type="ORF">EVAR_24628_1</name>
</gene>
<keyword evidence="2" id="KW-1185">Reference proteome</keyword>
<evidence type="ECO:0000313" key="1">
    <source>
        <dbReference type="EMBL" id="GBP32464.1"/>
    </source>
</evidence>
<dbReference type="Proteomes" id="UP000299102">
    <property type="component" value="Unassembled WGS sequence"/>
</dbReference>
<protein>
    <submittedName>
        <fullName evidence="1">Uncharacterized protein</fullName>
    </submittedName>
</protein>
<dbReference type="AlphaFoldDB" id="A0A4C1V2Z4"/>
<comment type="caution">
    <text evidence="1">The sequence shown here is derived from an EMBL/GenBank/DDBJ whole genome shotgun (WGS) entry which is preliminary data.</text>
</comment>
<accession>A0A4C1V2Z4</accession>